<reference evidence="1 2" key="1">
    <citation type="submission" date="2014-01" db="EMBL/GenBank/DDBJ databases">
        <title>Complete genome sequence of ionizing-radiation resistance bacterium Hymenobacter swuensis DY53.</title>
        <authorList>
            <person name="Jung J.-H."/>
            <person name="Jeong S.-W."/>
            <person name="Joe M.-H."/>
            <person name="Cho y.-j."/>
            <person name="Kim M.-K."/>
            <person name="Lim S.-Y."/>
        </authorList>
    </citation>
    <scope>NUCLEOTIDE SEQUENCE [LARGE SCALE GENOMIC DNA]</scope>
    <source>
        <strain evidence="1 2">DY53</strain>
    </source>
</reference>
<sequence length="45" mass="5036">MLKASGLVAEFICRPSQRRSSLAYTWRGVQRQTDNGRHNDTSAAV</sequence>
<dbReference type="EMBL" id="CP007145">
    <property type="protein sequence ID" value="AHJ96169.1"/>
    <property type="molecule type" value="Genomic_DNA"/>
</dbReference>
<gene>
    <name evidence="1" type="ORF">Hsw_0574</name>
</gene>
<keyword evidence="2" id="KW-1185">Reference proteome</keyword>
<dbReference type="HOGENOM" id="CLU_3200785_0_0_10"/>
<name>W8ESN9_9BACT</name>
<organism evidence="1 2">
    <name type="scientific">Hymenobacter swuensis DY53</name>
    <dbReference type="NCBI Taxonomy" id="1227739"/>
    <lineage>
        <taxon>Bacteria</taxon>
        <taxon>Pseudomonadati</taxon>
        <taxon>Bacteroidota</taxon>
        <taxon>Cytophagia</taxon>
        <taxon>Cytophagales</taxon>
        <taxon>Hymenobacteraceae</taxon>
        <taxon>Hymenobacter</taxon>
    </lineage>
</organism>
<dbReference type="AlphaFoldDB" id="W8ESN9"/>
<protein>
    <submittedName>
        <fullName evidence="1">Uncharacterized protein</fullName>
    </submittedName>
</protein>
<evidence type="ECO:0000313" key="2">
    <source>
        <dbReference type="Proteomes" id="UP000019423"/>
    </source>
</evidence>
<proteinExistence type="predicted"/>
<accession>W8ESN9</accession>
<dbReference type="Proteomes" id="UP000019423">
    <property type="component" value="Chromosome"/>
</dbReference>
<dbReference type="STRING" id="1227739.Hsw_0574"/>
<evidence type="ECO:0000313" key="1">
    <source>
        <dbReference type="EMBL" id="AHJ96169.1"/>
    </source>
</evidence>
<dbReference type="KEGG" id="hsw:Hsw_0574"/>